<comment type="caution">
    <text evidence="2">The sequence shown here is derived from an EMBL/GenBank/DDBJ whole genome shotgun (WGS) entry which is preliminary data.</text>
</comment>
<feature type="coiled-coil region" evidence="1">
    <location>
        <begin position="4"/>
        <end position="31"/>
    </location>
</feature>
<dbReference type="RefSeq" id="WP_104605735.1">
    <property type="nucleotide sequence ID" value="NZ_CP082217.1"/>
</dbReference>
<dbReference type="Proteomes" id="UP000239561">
    <property type="component" value="Unassembled WGS sequence"/>
</dbReference>
<sequence length="98" mass="11191">MTTTHHYQGQIQRATERLAQLQAKRLLVTQRQESKKKEAEMREQAKRRVRIAELVFLVGAESLDDSEITAALRSHMSRRAMTSTITTGNADHPINPHI</sequence>
<organism evidence="2 3">
    <name type="scientific">Xanthomonas cucurbitae</name>
    <dbReference type="NCBI Taxonomy" id="56453"/>
    <lineage>
        <taxon>Bacteria</taxon>
        <taxon>Pseudomonadati</taxon>
        <taxon>Pseudomonadota</taxon>
        <taxon>Gammaproteobacteria</taxon>
        <taxon>Lysobacterales</taxon>
        <taxon>Lysobacteraceae</taxon>
        <taxon>Xanthomonas</taxon>
    </lineage>
</organism>
<gene>
    <name evidence="2" type="ORF">XcuCFBP2542_18695</name>
</gene>
<evidence type="ECO:0008006" key="4">
    <source>
        <dbReference type="Google" id="ProtNLM"/>
    </source>
</evidence>
<evidence type="ECO:0000256" key="1">
    <source>
        <dbReference type="SAM" id="Coils"/>
    </source>
</evidence>
<proteinExistence type="predicted"/>
<accession>A0A2S7D9G1</accession>
<evidence type="ECO:0000313" key="2">
    <source>
        <dbReference type="EMBL" id="PPU70486.1"/>
    </source>
</evidence>
<dbReference type="AlphaFoldDB" id="A0A2S7D9G1"/>
<evidence type="ECO:0000313" key="3">
    <source>
        <dbReference type="Proteomes" id="UP000239561"/>
    </source>
</evidence>
<dbReference type="EMBL" id="MDED01000089">
    <property type="protein sequence ID" value="PPU70486.1"/>
    <property type="molecule type" value="Genomic_DNA"/>
</dbReference>
<protein>
    <recommendedName>
        <fullName evidence="4">Conjugal transfer protein TraD</fullName>
    </recommendedName>
</protein>
<name>A0A2S7D9G1_9XANT</name>
<reference evidence="2 3" key="1">
    <citation type="submission" date="2016-08" db="EMBL/GenBank/DDBJ databases">
        <authorList>
            <person name="Seilhamer J.J."/>
        </authorList>
    </citation>
    <scope>NUCLEOTIDE SEQUENCE [LARGE SCALE GENOMIC DNA]</scope>
    <source>
        <strain evidence="2 3">CFBP2542</strain>
    </source>
</reference>
<keyword evidence="1" id="KW-0175">Coiled coil</keyword>